<evidence type="ECO:0000313" key="2">
    <source>
        <dbReference type="Proteomes" id="UP000184404"/>
    </source>
</evidence>
<dbReference type="RefSeq" id="WP_072934938.1">
    <property type="nucleotide sequence ID" value="NZ_FQUG01000003.1"/>
</dbReference>
<proteinExistence type="predicted"/>
<reference evidence="1 2" key="1">
    <citation type="submission" date="2016-11" db="EMBL/GenBank/DDBJ databases">
        <authorList>
            <person name="Jaros S."/>
            <person name="Januszkiewicz K."/>
            <person name="Wedrychowicz H."/>
        </authorList>
    </citation>
    <scope>NUCLEOTIDE SEQUENCE [LARGE SCALE GENOMIC DNA]</scope>
    <source>
        <strain evidence="1 2">DSM 10502</strain>
    </source>
</reference>
<dbReference type="EMBL" id="FQUG01000003">
    <property type="protein sequence ID" value="SHE62848.1"/>
    <property type="molecule type" value="Genomic_DNA"/>
</dbReference>
<dbReference type="STRING" id="1123243.SAMN02745190_00850"/>
<dbReference type="AlphaFoldDB" id="A0A1M4V1T4"/>
<name>A0A1M4V1T4_9FIRM</name>
<gene>
    <name evidence="1" type="ORF">SAMN02745190_00850</name>
</gene>
<protein>
    <submittedName>
        <fullName evidence="1">AAA domain-containing protein</fullName>
    </submittedName>
</protein>
<evidence type="ECO:0000313" key="1">
    <source>
        <dbReference type="EMBL" id="SHE62848.1"/>
    </source>
</evidence>
<dbReference type="OrthoDB" id="8606643at2"/>
<organism evidence="1 2">
    <name type="scientific">Schwartzia succinivorans DSM 10502</name>
    <dbReference type="NCBI Taxonomy" id="1123243"/>
    <lineage>
        <taxon>Bacteria</taxon>
        <taxon>Bacillati</taxon>
        <taxon>Bacillota</taxon>
        <taxon>Negativicutes</taxon>
        <taxon>Selenomonadales</taxon>
        <taxon>Selenomonadaceae</taxon>
        <taxon>Schwartzia</taxon>
    </lineage>
</organism>
<sequence>MGLPVIIYGKSGSGKSRSLKFFAPDEILYINVESKALPFRQQFRFVAKTDNVTQIQGQLAKMSDAKVRTAVIDDAGYIMTHLFMRNHRFMKGGAQFDMYNEIADSMYNLVKFVKEELPDDNIVYIVMHEDTSDMGMTVLKTLGKLLDQKVCLEGMVTIVIRCMSKDGEHFFRTVTDGNDITKAPEELFEDEQIDNNLKFVDDKIREFYGIKNNKGDK</sequence>
<dbReference type="Proteomes" id="UP000184404">
    <property type="component" value="Unassembled WGS sequence"/>
</dbReference>
<accession>A0A1M4V1T4</accession>
<keyword evidence="2" id="KW-1185">Reference proteome</keyword>